<feature type="coiled-coil region" evidence="1">
    <location>
        <begin position="71"/>
        <end position="105"/>
    </location>
</feature>
<proteinExistence type="predicted"/>
<accession>A0A367J7S7</accession>
<feature type="compositionally biased region" description="Polar residues" evidence="2">
    <location>
        <begin position="275"/>
        <end position="290"/>
    </location>
</feature>
<reference evidence="3 4" key="1">
    <citation type="journal article" date="2018" name="G3 (Bethesda)">
        <title>Phylogenetic and Phylogenomic Definition of Rhizopus Species.</title>
        <authorList>
            <person name="Gryganskyi A.P."/>
            <person name="Golan J."/>
            <person name="Dolatabadi S."/>
            <person name="Mondo S."/>
            <person name="Robb S."/>
            <person name="Idnurm A."/>
            <person name="Muszewska A."/>
            <person name="Steczkiewicz K."/>
            <person name="Masonjones S."/>
            <person name="Liao H.L."/>
            <person name="Gajdeczka M.T."/>
            <person name="Anike F."/>
            <person name="Vuek A."/>
            <person name="Anishchenko I.M."/>
            <person name="Voigt K."/>
            <person name="de Hoog G.S."/>
            <person name="Smith M.E."/>
            <person name="Heitman J."/>
            <person name="Vilgalys R."/>
            <person name="Stajich J.E."/>
        </authorList>
    </citation>
    <scope>NUCLEOTIDE SEQUENCE [LARGE SCALE GENOMIC DNA]</scope>
    <source>
        <strain evidence="3 4">LSU 92-RS-03</strain>
    </source>
</reference>
<feature type="coiled-coil region" evidence="1">
    <location>
        <begin position="133"/>
        <end position="179"/>
    </location>
</feature>
<evidence type="ECO:0000313" key="4">
    <source>
        <dbReference type="Proteomes" id="UP000253551"/>
    </source>
</evidence>
<evidence type="ECO:0000313" key="3">
    <source>
        <dbReference type="EMBL" id="RCH85791.1"/>
    </source>
</evidence>
<organism evidence="3 4">
    <name type="scientific">Rhizopus stolonifer</name>
    <name type="common">Rhizopus nigricans</name>
    <dbReference type="NCBI Taxonomy" id="4846"/>
    <lineage>
        <taxon>Eukaryota</taxon>
        <taxon>Fungi</taxon>
        <taxon>Fungi incertae sedis</taxon>
        <taxon>Mucoromycota</taxon>
        <taxon>Mucoromycotina</taxon>
        <taxon>Mucoromycetes</taxon>
        <taxon>Mucorales</taxon>
        <taxon>Mucorineae</taxon>
        <taxon>Rhizopodaceae</taxon>
        <taxon>Rhizopus</taxon>
    </lineage>
</organism>
<dbReference type="AlphaFoldDB" id="A0A367J7S7"/>
<feature type="region of interest" description="Disordered" evidence="2">
    <location>
        <begin position="252"/>
        <end position="290"/>
    </location>
</feature>
<protein>
    <submittedName>
        <fullName evidence="3">Uncharacterized protein</fullName>
    </submittedName>
</protein>
<comment type="caution">
    <text evidence="3">The sequence shown here is derived from an EMBL/GenBank/DDBJ whole genome shotgun (WGS) entry which is preliminary data.</text>
</comment>
<evidence type="ECO:0000256" key="1">
    <source>
        <dbReference type="SAM" id="Coils"/>
    </source>
</evidence>
<dbReference type="STRING" id="4846.A0A367J7S7"/>
<feature type="compositionally biased region" description="Pro residues" evidence="2">
    <location>
        <begin position="256"/>
        <end position="269"/>
    </location>
</feature>
<dbReference type="Proteomes" id="UP000253551">
    <property type="component" value="Unassembled WGS sequence"/>
</dbReference>
<feature type="region of interest" description="Disordered" evidence="2">
    <location>
        <begin position="35"/>
        <end position="63"/>
    </location>
</feature>
<name>A0A367J7S7_RHIST</name>
<keyword evidence="4" id="KW-1185">Reference proteome</keyword>
<keyword evidence="1" id="KW-0175">Coiled coil</keyword>
<dbReference type="OrthoDB" id="2283025at2759"/>
<sequence>MESTQRWRAPERKVDKELQRIKSLAVVSVLNKAFGDNEPVSSRSRSSSQVETIRRPTSEYEEEELNKIPIDTEMKGKYETTQKELEQAKEQVAEAQEQNSQQQHLLLLQDALVGALSQQIEFLLTENKKLLAQREAQVSIEEIQKTLEDLEREDWKEELESVRERLVAGEEAVEAIERTSQSLQKDTRSQGQSIEAKMETLMSQLKEKNDVVDRLHYEQHIKQMFHTTESQTSSRRSSNARPKSLVARYKGALPAASPPPSAPLPPIPAEPIRSSRPTSAYNSDRPISSCDQDLISRPLSIYNQEAMYQHGPDYHETAHSRPVSSFHHEPVSRPISAYNHEPVSRPISAYDQEPLSRPVSTYEEEISEMVYYKEFTEQLQERLSMSKEIDELSVWKPSDYDEIQKKIHSKDWLEEDQKSAFWKGMKKKLRV</sequence>
<gene>
    <name evidence="3" type="ORF">CU098_003293</name>
</gene>
<dbReference type="EMBL" id="PJQM01004086">
    <property type="protein sequence ID" value="RCH85791.1"/>
    <property type="molecule type" value="Genomic_DNA"/>
</dbReference>
<evidence type="ECO:0000256" key="2">
    <source>
        <dbReference type="SAM" id="MobiDB-lite"/>
    </source>
</evidence>